<sequence>MCFRVTSSEFKLGERPPSHLTFRFVHFRQVVIPMTSIDASPSSPTSPPPPSPSSAPREDQRCKYPYKACFHPRSMKKDGEAHSLCEFHRTKANSIQKIYATKRRQQQRALKKLKILQHKHRPDEYYATPSPTLPQLRHMNAASRDQVDRQNLHHQLPYEDAIFHARLQHQRRLNESAFPMSSVASRRTTDGMTTAPPPRVYDMNFLLNHA</sequence>
<proteinExistence type="predicted"/>
<dbReference type="Proteomes" id="UP000285430">
    <property type="component" value="Unassembled WGS sequence"/>
</dbReference>
<evidence type="ECO:0000256" key="1">
    <source>
        <dbReference type="SAM" id="MobiDB-lite"/>
    </source>
</evidence>
<dbReference type="EMBL" id="QUTH01004676">
    <property type="protein sequence ID" value="RHZ12662.1"/>
    <property type="molecule type" value="Genomic_DNA"/>
</dbReference>
<dbReference type="AlphaFoldDB" id="A0A3R7BHY9"/>
<gene>
    <name evidence="2" type="ORF">DYB35_012871</name>
    <name evidence="3" type="ORF">DYB37_011900</name>
</gene>
<reference evidence="4 5" key="1">
    <citation type="submission" date="2018-08" db="EMBL/GenBank/DDBJ databases">
        <title>Aphanomyces genome sequencing and annotation.</title>
        <authorList>
            <person name="Minardi D."/>
            <person name="Oidtmann B."/>
            <person name="Van Der Giezen M."/>
            <person name="Studholme D.J."/>
        </authorList>
    </citation>
    <scope>NUCLEOTIDE SEQUENCE [LARGE SCALE GENOMIC DNA]</scope>
    <source>
        <strain evidence="3 4">Da</strain>
        <strain evidence="2 5">Sv</strain>
    </source>
</reference>
<dbReference type="EMBL" id="QUTG01002305">
    <property type="protein sequence ID" value="RHY96808.1"/>
    <property type="molecule type" value="Genomic_DNA"/>
</dbReference>
<feature type="compositionally biased region" description="Pro residues" evidence="1">
    <location>
        <begin position="44"/>
        <end position="53"/>
    </location>
</feature>
<protein>
    <submittedName>
        <fullName evidence="3">Uncharacterized protein</fullName>
    </submittedName>
</protein>
<comment type="caution">
    <text evidence="3">The sequence shown here is derived from an EMBL/GenBank/DDBJ whole genome shotgun (WGS) entry which is preliminary data.</text>
</comment>
<evidence type="ECO:0000313" key="2">
    <source>
        <dbReference type="EMBL" id="RHY96808.1"/>
    </source>
</evidence>
<organism evidence="3 4">
    <name type="scientific">Aphanomyces astaci</name>
    <name type="common">Crayfish plague agent</name>
    <dbReference type="NCBI Taxonomy" id="112090"/>
    <lineage>
        <taxon>Eukaryota</taxon>
        <taxon>Sar</taxon>
        <taxon>Stramenopiles</taxon>
        <taxon>Oomycota</taxon>
        <taxon>Saprolegniomycetes</taxon>
        <taxon>Saprolegniales</taxon>
        <taxon>Verrucalvaceae</taxon>
        <taxon>Aphanomyces</taxon>
    </lineage>
</organism>
<evidence type="ECO:0000313" key="5">
    <source>
        <dbReference type="Proteomes" id="UP000285712"/>
    </source>
</evidence>
<dbReference type="VEuPathDB" id="FungiDB:H257_08904"/>
<evidence type="ECO:0000313" key="4">
    <source>
        <dbReference type="Proteomes" id="UP000285430"/>
    </source>
</evidence>
<evidence type="ECO:0000313" key="3">
    <source>
        <dbReference type="EMBL" id="RHZ12662.1"/>
    </source>
</evidence>
<name>A0A3R7BHY9_APHAT</name>
<accession>A0A3R7BHY9</accession>
<feature type="region of interest" description="Disordered" evidence="1">
    <location>
        <begin position="36"/>
        <end position="59"/>
    </location>
</feature>
<dbReference type="Proteomes" id="UP000285712">
    <property type="component" value="Unassembled WGS sequence"/>
</dbReference>